<gene>
    <name evidence="1" type="ORF">QM524_23265</name>
</gene>
<reference evidence="1 2" key="1">
    <citation type="submission" date="2023-05" db="EMBL/GenBank/DDBJ databases">
        <title>Novel species of genus Flectobacillus isolated from stream in China.</title>
        <authorList>
            <person name="Lu H."/>
        </authorList>
    </citation>
    <scope>NUCLEOTIDE SEQUENCE [LARGE SCALE GENOMIC DNA]</scope>
    <source>
        <strain evidence="1 2">KCTC 42575</strain>
    </source>
</reference>
<dbReference type="EMBL" id="JASHIF010000026">
    <property type="protein sequence ID" value="MDI9862163.1"/>
    <property type="molecule type" value="Genomic_DNA"/>
</dbReference>
<comment type="caution">
    <text evidence="1">The sequence shown here is derived from an EMBL/GenBank/DDBJ whole genome shotgun (WGS) entry which is preliminary data.</text>
</comment>
<sequence>MSPRLSLELVEIALDCGFEMWDFGILQTGNNSEIPHPKLS</sequence>
<protein>
    <submittedName>
        <fullName evidence="1">Uncharacterized protein</fullName>
    </submittedName>
</protein>
<proteinExistence type="predicted"/>
<evidence type="ECO:0000313" key="2">
    <source>
        <dbReference type="Proteomes" id="UP001236507"/>
    </source>
</evidence>
<name>A0ABT6YF09_9BACT</name>
<evidence type="ECO:0000313" key="1">
    <source>
        <dbReference type="EMBL" id="MDI9862163.1"/>
    </source>
</evidence>
<keyword evidence="2" id="KW-1185">Reference proteome</keyword>
<organism evidence="1 2">
    <name type="scientific">Flectobacillus roseus</name>
    <dbReference type="NCBI Taxonomy" id="502259"/>
    <lineage>
        <taxon>Bacteria</taxon>
        <taxon>Pseudomonadati</taxon>
        <taxon>Bacteroidota</taxon>
        <taxon>Cytophagia</taxon>
        <taxon>Cytophagales</taxon>
        <taxon>Flectobacillaceae</taxon>
        <taxon>Flectobacillus</taxon>
    </lineage>
</organism>
<dbReference type="Proteomes" id="UP001236507">
    <property type="component" value="Unassembled WGS sequence"/>
</dbReference>
<dbReference type="RefSeq" id="WP_283346443.1">
    <property type="nucleotide sequence ID" value="NZ_JASHIF010000026.1"/>
</dbReference>
<accession>A0ABT6YF09</accession>